<dbReference type="Proteomes" id="UP000295252">
    <property type="component" value="Chromosome VIII"/>
</dbReference>
<reference evidence="3" key="1">
    <citation type="journal article" date="2014" name="Science">
        <title>The coffee genome provides insight into the convergent evolution of caffeine biosynthesis.</title>
        <authorList>
            <person name="Denoeud F."/>
            <person name="Carretero-Paulet L."/>
            <person name="Dereeper A."/>
            <person name="Droc G."/>
            <person name="Guyot R."/>
            <person name="Pietrella M."/>
            <person name="Zheng C."/>
            <person name="Alberti A."/>
            <person name="Anthony F."/>
            <person name="Aprea G."/>
            <person name="Aury J.M."/>
            <person name="Bento P."/>
            <person name="Bernard M."/>
            <person name="Bocs S."/>
            <person name="Campa C."/>
            <person name="Cenci A."/>
            <person name="Combes M.C."/>
            <person name="Crouzillat D."/>
            <person name="Da Silva C."/>
            <person name="Daddiego L."/>
            <person name="De Bellis F."/>
            <person name="Dussert S."/>
            <person name="Garsmeur O."/>
            <person name="Gayraud T."/>
            <person name="Guignon V."/>
            <person name="Jahn K."/>
            <person name="Jamilloux V."/>
            <person name="Joet T."/>
            <person name="Labadie K."/>
            <person name="Lan T."/>
            <person name="Leclercq J."/>
            <person name="Lepelley M."/>
            <person name="Leroy T."/>
            <person name="Li L.T."/>
            <person name="Librado P."/>
            <person name="Lopez L."/>
            <person name="Munoz A."/>
            <person name="Noel B."/>
            <person name="Pallavicini A."/>
            <person name="Perrotta G."/>
            <person name="Poncet V."/>
            <person name="Pot D."/>
            <person name="Priyono X."/>
            <person name="Rigoreau M."/>
            <person name="Rouard M."/>
            <person name="Rozas J."/>
            <person name="Tranchant-Dubreuil C."/>
            <person name="VanBuren R."/>
            <person name="Zhang Q."/>
            <person name="Andrade A.C."/>
            <person name="Argout X."/>
            <person name="Bertrand B."/>
            <person name="de Kochko A."/>
            <person name="Graziosi G."/>
            <person name="Henry R.J."/>
            <person name="Jayarama X."/>
            <person name="Ming R."/>
            <person name="Nagai C."/>
            <person name="Rounsley S."/>
            <person name="Sankoff D."/>
            <person name="Giuliano G."/>
            <person name="Albert V.A."/>
            <person name="Wincker P."/>
            <person name="Lashermes P."/>
        </authorList>
    </citation>
    <scope>NUCLEOTIDE SEQUENCE [LARGE SCALE GENOMIC DNA]</scope>
    <source>
        <strain evidence="3">cv. DH200-94</strain>
    </source>
</reference>
<dbReference type="PANTHER" id="PTHR39741">
    <property type="entry name" value="F-BOX DOMAIN CONTAINING PROTEIN, EXPRESSED"/>
    <property type="match status" value="1"/>
</dbReference>
<dbReference type="PANTHER" id="PTHR39741:SF2">
    <property type="entry name" value="F-BOX DOMAIN-CONTAINING PROTEIN"/>
    <property type="match status" value="1"/>
</dbReference>
<dbReference type="InParanoid" id="A0A068U4I8"/>
<evidence type="ECO:0000313" key="2">
    <source>
        <dbReference type="EMBL" id="CDP03074.1"/>
    </source>
</evidence>
<protein>
    <submittedName>
        <fullName evidence="2">Uncharacterized protein</fullName>
    </submittedName>
</protein>
<accession>A0A068U4I8</accession>
<organism evidence="2 3">
    <name type="scientific">Coffea canephora</name>
    <name type="common">Robusta coffee</name>
    <dbReference type="NCBI Taxonomy" id="49390"/>
    <lineage>
        <taxon>Eukaryota</taxon>
        <taxon>Viridiplantae</taxon>
        <taxon>Streptophyta</taxon>
        <taxon>Embryophyta</taxon>
        <taxon>Tracheophyta</taxon>
        <taxon>Spermatophyta</taxon>
        <taxon>Magnoliopsida</taxon>
        <taxon>eudicotyledons</taxon>
        <taxon>Gunneridae</taxon>
        <taxon>Pentapetalae</taxon>
        <taxon>asterids</taxon>
        <taxon>lamiids</taxon>
        <taxon>Gentianales</taxon>
        <taxon>Rubiaceae</taxon>
        <taxon>Ixoroideae</taxon>
        <taxon>Gardenieae complex</taxon>
        <taxon>Bertiereae - Coffeeae clade</taxon>
        <taxon>Coffeeae</taxon>
        <taxon>Coffea</taxon>
    </lineage>
</organism>
<dbReference type="STRING" id="49390.A0A068U4I8"/>
<evidence type="ECO:0000313" key="3">
    <source>
        <dbReference type="Proteomes" id="UP000295252"/>
    </source>
</evidence>
<gene>
    <name evidence="2" type="ORF">GSCOC_T00041554001</name>
</gene>
<dbReference type="InterPro" id="IPR055336">
    <property type="entry name" value="At4g00755-like"/>
</dbReference>
<dbReference type="PhylomeDB" id="A0A068U4I8"/>
<sequence length="132" mass="14555">MWACNPSLIQSHVRNISLLGDENQGKEKSLSTCLSTLLSNTPEPSDRIGQRPSYWSSKGEIDSAVPETLTYKLMAKLCVITEIHIQPFQVYFQFGSPIYSAKAVRFLMGHSIAGMEAQMEGDVSSAAQESCH</sequence>
<proteinExistence type="predicted"/>
<evidence type="ECO:0000256" key="1">
    <source>
        <dbReference type="SAM" id="MobiDB-lite"/>
    </source>
</evidence>
<dbReference type="OrthoDB" id="63379at2759"/>
<feature type="region of interest" description="Disordered" evidence="1">
    <location>
        <begin position="37"/>
        <end position="58"/>
    </location>
</feature>
<name>A0A068U4I8_COFCA</name>
<dbReference type="AlphaFoldDB" id="A0A068U4I8"/>
<dbReference type="EMBL" id="HG739093">
    <property type="protein sequence ID" value="CDP03074.1"/>
    <property type="molecule type" value="Genomic_DNA"/>
</dbReference>
<keyword evidence="3" id="KW-1185">Reference proteome</keyword>
<dbReference type="Gramene" id="CDP03074">
    <property type="protein sequence ID" value="CDP03074"/>
    <property type="gene ID" value="GSCOC_T00041554001"/>
</dbReference>